<feature type="compositionally biased region" description="Basic and acidic residues" evidence="1">
    <location>
        <begin position="39"/>
        <end position="60"/>
    </location>
</feature>
<feature type="region of interest" description="Disordered" evidence="1">
    <location>
        <begin position="206"/>
        <end position="273"/>
    </location>
</feature>
<feature type="region of interest" description="Disordered" evidence="1">
    <location>
        <begin position="1"/>
        <end position="139"/>
    </location>
</feature>
<reference evidence="3" key="2">
    <citation type="journal article" date="2021" name="Front. Microbiol.">
        <title>Comprehensive Comparative Genomics and Phenotyping of Methylobacterium Species.</title>
        <authorList>
            <person name="Alessa O."/>
            <person name="Ogura Y."/>
            <person name="Fujitani Y."/>
            <person name="Takami H."/>
            <person name="Hayashi T."/>
            <person name="Sahin N."/>
            <person name="Tani A."/>
        </authorList>
    </citation>
    <scope>NUCLEOTIDE SEQUENCE</scope>
    <source>
        <strain evidence="3">DSM 22415</strain>
    </source>
</reference>
<feature type="compositionally biased region" description="Low complexity" evidence="1">
    <location>
        <begin position="419"/>
        <end position="428"/>
    </location>
</feature>
<feature type="compositionally biased region" description="Low complexity" evidence="1">
    <location>
        <begin position="22"/>
        <end position="38"/>
    </location>
</feature>
<evidence type="ECO:0000256" key="1">
    <source>
        <dbReference type="SAM" id="MobiDB-lite"/>
    </source>
</evidence>
<sequence length="468" mass="46380">MALGHTARMDAPASAASRTPVRATARGTAGFAAALDATRGAEAKPKAERPPETTAEHRTMNPEPAAARPTEARRETRPDAPKPAGRPAAARSPDGKVRAGTAETVETATQENESPAGTAAAPQAVTAQPAPRAGTVPDDGTVARLAGLVLDEAGADTAETDKETPASEAAAPAPGAVPILPILAVLTAPTPAPAAATGTAATAGIQGAGSPISGPSSGPVPGTAAMPTDAEGAQPAAGVADGMQARAVASLPGEGRAERGERAGEVAAAGDGSAPAVAKPDVLAALGNAAPGLAPPPEAPKTNHLQAAAAAQQAAPTQTAAPPVPIGQVPMTIGLRSLAGSSQFEIRLDPVDLGRIDVTLEINKERGTVSTHLVVERIDTLAMLQRDAGSLQQALSQAGLDASADGGIRLSLRGDGTSQDQAQGQARGDMGGQDGRGRRGGWAGETPEAVEIAPLRTLRGLGSLDIRI</sequence>
<feature type="compositionally biased region" description="Basic and acidic residues" evidence="1">
    <location>
        <begin position="70"/>
        <end position="80"/>
    </location>
</feature>
<dbReference type="CDD" id="cd17470">
    <property type="entry name" value="T3SS_Flik_C"/>
    <property type="match status" value="1"/>
</dbReference>
<dbReference type="AlphaFoldDB" id="A0A564FZ27"/>
<dbReference type="Proteomes" id="UP000401717">
    <property type="component" value="Unassembled WGS sequence"/>
</dbReference>
<accession>A0A564FZ27</accession>
<feature type="compositionally biased region" description="Low complexity" evidence="1">
    <location>
        <begin position="306"/>
        <end position="321"/>
    </location>
</feature>
<organism evidence="4 5">
    <name type="scientific">Methylobacterium dankookense</name>
    <dbReference type="NCBI Taxonomy" id="560405"/>
    <lineage>
        <taxon>Bacteria</taxon>
        <taxon>Pseudomonadati</taxon>
        <taxon>Pseudomonadota</taxon>
        <taxon>Alphaproteobacteria</taxon>
        <taxon>Hyphomicrobiales</taxon>
        <taxon>Methylobacteriaceae</taxon>
        <taxon>Methylobacterium</taxon>
    </lineage>
</organism>
<evidence type="ECO:0000313" key="5">
    <source>
        <dbReference type="Proteomes" id="UP000401717"/>
    </source>
</evidence>
<dbReference type="Proteomes" id="UP001055303">
    <property type="component" value="Unassembled WGS sequence"/>
</dbReference>
<dbReference type="RefSeq" id="WP_144765413.1">
    <property type="nucleotide sequence ID" value="NZ_BPQI01000122.1"/>
</dbReference>
<protein>
    <recommendedName>
        <fullName evidence="2">Flagellar hook-length control protein-like C-terminal domain-containing protein</fullName>
    </recommendedName>
</protein>
<name>A0A564FZ27_9HYPH</name>
<evidence type="ECO:0000313" key="4">
    <source>
        <dbReference type="EMBL" id="VUF13413.1"/>
    </source>
</evidence>
<feature type="compositionally biased region" description="Basic and acidic residues" evidence="1">
    <location>
        <begin position="255"/>
        <end position="264"/>
    </location>
</feature>
<feature type="compositionally biased region" description="Low complexity" evidence="1">
    <location>
        <begin position="206"/>
        <end position="225"/>
    </location>
</feature>
<dbReference type="Gene3D" id="3.30.750.140">
    <property type="match status" value="1"/>
</dbReference>
<dbReference type="InterPro" id="IPR021136">
    <property type="entry name" value="Flagellar_hook_control-like_C"/>
</dbReference>
<dbReference type="Pfam" id="PF02120">
    <property type="entry name" value="Flg_hook"/>
    <property type="match status" value="1"/>
</dbReference>
<evidence type="ECO:0000313" key="6">
    <source>
        <dbReference type="Proteomes" id="UP001055303"/>
    </source>
</evidence>
<feature type="compositionally biased region" description="Polar residues" evidence="1">
    <location>
        <begin position="104"/>
        <end position="113"/>
    </location>
</feature>
<feature type="domain" description="Flagellar hook-length control protein-like C-terminal" evidence="2">
    <location>
        <begin position="339"/>
        <end position="401"/>
    </location>
</feature>
<evidence type="ECO:0000259" key="2">
    <source>
        <dbReference type="Pfam" id="PF02120"/>
    </source>
</evidence>
<dbReference type="InterPro" id="IPR038610">
    <property type="entry name" value="FliK-like_C_sf"/>
</dbReference>
<dbReference type="EMBL" id="CABFVH010000019">
    <property type="protein sequence ID" value="VUF13413.1"/>
    <property type="molecule type" value="Genomic_DNA"/>
</dbReference>
<proteinExistence type="predicted"/>
<reference evidence="4 5" key="1">
    <citation type="submission" date="2019-06" db="EMBL/GenBank/DDBJ databases">
        <authorList>
            <person name="Rodrigo-Torres L."/>
            <person name="Arahal R. D."/>
            <person name="Lucena T."/>
        </authorList>
    </citation>
    <scope>NUCLEOTIDE SEQUENCE [LARGE SCALE GENOMIC DNA]</scope>
    <source>
        <strain evidence="4 5">SW08-7</strain>
    </source>
</reference>
<dbReference type="EMBL" id="BPQI01000122">
    <property type="protein sequence ID" value="GJD57865.1"/>
    <property type="molecule type" value="Genomic_DNA"/>
</dbReference>
<dbReference type="OrthoDB" id="7203912at2"/>
<keyword evidence="6" id="KW-1185">Reference proteome</keyword>
<gene>
    <name evidence="3" type="ORF">IFDJLNFL_3778</name>
    <name evidence="4" type="ORF">MTDSW087_03116</name>
</gene>
<reference evidence="3" key="3">
    <citation type="submission" date="2021-08" db="EMBL/GenBank/DDBJ databases">
        <authorList>
            <person name="Tani A."/>
            <person name="Ola A."/>
            <person name="Ogura Y."/>
            <person name="Katsura K."/>
            <person name="Hayashi T."/>
        </authorList>
    </citation>
    <scope>NUCLEOTIDE SEQUENCE</scope>
    <source>
        <strain evidence="3">DSM 22415</strain>
    </source>
</reference>
<evidence type="ECO:0000313" key="3">
    <source>
        <dbReference type="EMBL" id="GJD57865.1"/>
    </source>
</evidence>
<feature type="compositionally biased region" description="Low complexity" evidence="1">
    <location>
        <begin position="115"/>
        <end position="133"/>
    </location>
</feature>
<feature type="region of interest" description="Disordered" evidence="1">
    <location>
        <begin position="409"/>
        <end position="448"/>
    </location>
</feature>
<feature type="region of interest" description="Disordered" evidence="1">
    <location>
        <begin position="288"/>
        <end position="325"/>
    </location>
</feature>
<feature type="compositionally biased region" description="Low complexity" evidence="1">
    <location>
        <begin position="82"/>
        <end position="92"/>
    </location>
</feature>